<organism evidence="1">
    <name type="scientific">Petromyces alliaceus</name>
    <name type="common">Aspergillus alliaceus</name>
    <dbReference type="NCBI Taxonomy" id="209559"/>
    <lineage>
        <taxon>Eukaryota</taxon>
        <taxon>Fungi</taxon>
        <taxon>Dikarya</taxon>
        <taxon>Ascomycota</taxon>
        <taxon>Pezizomycotina</taxon>
        <taxon>Eurotiomycetes</taxon>
        <taxon>Eurotiomycetidae</taxon>
        <taxon>Eurotiales</taxon>
        <taxon>Aspergillaceae</taxon>
        <taxon>Aspergillus</taxon>
        <taxon>Aspergillus subgen. Circumdati</taxon>
    </lineage>
</organism>
<dbReference type="AlphaFoldDB" id="A0A5N7BWX5"/>
<dbReference type="EMBL" id="ML735313">
    <property type="protein sequence ID" value="KAE8386330.1"/>
    <property type="molecule type" value="Genomic_DNA"/>
</dbReference>
<name>A0A5N7BWX5_PETAA</name>
<accession>A0A5N7BWX5</accession>
<gene>
    <name evidence="1" type="ORF">BDV23DRAFT_163407</name>
</gene>
<protein>
    <submittedName>
        <fullName evidence="1">Uncharacterized protein</fullName>
    </submittedName>
</protein>
<sequence>MEDDSLVHRPSISHVDVPGSSLRGLSGHVKSNSYLYICCKCHDGPKLYTYQPKCVMCSHTVCSDCQYVK</sequence>
<reference evidence="1" key="1">
    <citation type="submission" date="2019-04" db="EMBL/GenBank/DDBJ databases">
        <title>Friends and foes A comparative genomics studyof 23 Aspergillus species from section Flavi.</title>
        <authorList>
            <consortium name="DOE Joint Genome Institute"/>
            <person name="Kjaerbolling I."/>
            <person name="Vesth T."/>
            <person name="Frisvad J.C."/>
            <person name="Nybo J.L."/>
            <person name="Theobald S."/>
            <person name="Kildgaard S."/>
            <person name="Isbrandt T."/>
            <person name="Kuo A."/>
            <person name="Sato A."/>
            <person name="Lyhne E.K."/>
            <person name="Kogle M.E."/>
            <person name="Wiebenga A."/>
            <person name="Kun R.S."/>
            <person name="Lubbers R.J."/>
            <person name="Makela M.R."/>
            <person name="Barry K."/>
            <person name="Chovatia M."/>
            <person name="Clum A."/>
            <person name="Daum C."/>
            <person name="Haridas S."/>
            <person name="He G."/>
            <person name="LaButti K."/>
            <person name="Lipzen A."/>
            <person name="Mondo S."/>
            <person name="Riley R."/>
            <person name="Salamov A."/>
            <person name="Simmons B.A."/>
            <person name="Magnuson J.K."/>
            <person name="Henrissat B."/>
            <person name="Mortensen U.H."/>
            <person name="Larsen T.O."/>
            <person name="Devries R.P."/>
            <person name="Grigoriev I.V."/>
            <person name="Machida M."/>
            <person name="Baker S.E."/>
            <person name="Andersen M.R."/>
        </authorList>
    </citation>
    <scope>NUCLEOTIDE SEQUENCE [LARGE SCALE GENOMIC DNA]</scope>
    <source>
        <strain evidence="1">IBT 14317</strain>
    </source>
</reference>
<dbReference type="Proteomes" id="UP000326877">
    <property type="component" value="Unassembled WGS sequence"/>
</dbReference>
<evidence type="ECO:0000313" key="1">
    <source>
        <dbReference type="EMBL" id="KAE8386330.1"/>
    </source>
</evidence>
<proteinExistence type="predicted"/>
<dbReference type="OrthoDB" id="4177029at2759"/>